<reference evidence="3 4" key="1">
    <citation type="submission" date="2017-11" db="EMBL/GenBank/DDBJ databases">
        <title>Biodiversity and function of Thalassospira species in the particle-attached aromatic-hydrocarbon-degrading consortia from the surface seawater of the China South Sea.</title>
        <authorList>
            <person name="Dong C."/>
            <person name="Liu R."/>
            <person name="Shao Z."/>
        </authorList>
    </citation>
    <scope>NUCLEOTIDE SEQUENCE [LARGE SCALE GENOMIC DNA]</scope>
    <source>
        <strain evidence="3 4">139Z-12</strain>
    </source>
</reference>
<dbReference type="Gene3D" id="3.10.180.10">
    <property type="entry name" value="2,3-Dihydroxybiphenyl 1,2-Dioxygenase, domain 1"/>
    <property type="match status" value="1"/>
</dbReference>
<dbReference type="RefSeq" id="WP_068519386.1">
    <property type="nucleotide sequence ID" value="NZ_JAEKJW010000002.1"/>
</dbReference>
<dbReference type="Pfam" id="PF13468">
    <property type="entry name" value="Glyoxalase_3"/>
    <property type="match status" value="1"/>
</dbReference>
<dbReference type="Proteomes" id="UP000664405">
    <property type="component" value="Unassembled WGS sequence"/>
</dbReference>
<protein>
    <submittedName>
        <fullName evidence="2">VOC family protein</fullName>
    </submittedName>
</protein>
<dbReference type="SUPFAM" id="SSF54593">
    <property type="entry name" value="Glyoxalase/Bleomycin resistance protein/Dihydroxybiphenyl dioxygenase"/>
    <property type="match status" value="1"/>
</dbReference>
<dbReference type="EMBL" id="JAEKJW010000002">
    <property type="protein sequence ID" value="MBN8197130.1"/>
    <property type="molecule type" value="Genomic_DNA"/>
</dbReference>
<dbReference type="PANTHER" id="PTHR40265">
    <property type="entry name" value="BLL2707 PROTEIN"/>
    <property type="match status" value="1"/>
</dbReference>
<keyword evidence="4" id="KW-1185">Reference proteome</keyword>
<dbReference type="PANTHER" id="PTHR40265:SF1">
    <property type="entry name" value="GLYOXALASE-LIKE DOMAIN-CONTAINING PROTEIN"/>
    <property type="match status" value="1"/>
</dbReference>
<evidence type="ECO:0000313" key="5">
    <source>
        <dbReference type="Proteomes" id="UP000664405"/>
    </source>
</evidence>
<evidence type="ECO:0000313" key="4">
    <source>
        <dbReference type="Proteomes" id="UP000233365"/>
    </source>
</evidence>
<comment type="caution">
    <text evidence="2">The sequence shown here is derived from an EMBL/GenBank/DDBJ whole genome shotgun (WGS) entry which is preliminary data.</text>
</comment>
<dbReference type="AlphaFoldDB" id="A0A8I1M932"/>
<sequence length="271" mass="29846">MSRAIDHLVLCVNDLEAAIAAYSQLGFKVTPRATHPFGTGNALIQLDGMYIELLAVVDPDKITETDLSVPFSFPIYNRDYLRHRQGMSMLALQSRDAEKDREEFIAAGAAVPSVFHFERDALTPSGDTVGVAFSLAFANHPLLRHAVSFVCQHRHPPQNFYFPEYQSHPNGAKAIGKVVLSHWAADAVRDFYEAIGIDHLVDALHSDELIAKYGFDDTDFPTDGFAGFELIVDDLSRISEAALSLGAVQKKGQIILPPSKFFGVMVVIKSK</sequence>
<feature type="domain" description="Glyoxalase-like" evidence="1">
    <location>
        <begin position="5"/>
        <end position="194"/>
    </location>
</feature>
<evidence type="ECO:0000313" key="3">
    <source>
        <dbReference type="EMBL" id="PKR51055.1"/>
    </source>
</evidence>
<dbReference type="EMBL" id="PGTS01000002">
    <property type="protein sequence ID" value="PKR51055.1"/>
    <property type="molecule type" value="Genomic_DNA"/>
</dbReference>
<name>A0A8I1M932_9PROT</name>
<accession>A0A8I1M932</accession>
<evidence type="ECO:0000259" key="1">
    <source>
        <dbReference type="Pfam" id="PF13468"/>
    </source>
</evidence>
<reference evidence="2" key="2">
    <citation type="submission" date="2020-12" db="EMBL/GenBank/DDBJ databases">
        <title>Oil enriched cultivation method for isolating marine PHA-producing bacteria.</title>
        <authorList>
            <person name="Zheng W."/>
            <person name="Yu S."/>
            <person name="Huang Y."/>
        </authorList>
    </citation>
    <scope>NUCLEOTIDE SEQUENCE</scope>
    <source>
        <strain evidence="2">SY-2-3</strain>
    </source>
</reference>
<dbReference type="InterPro" id="IPR029068">
    <property type="entry name" value="Glyas_Bleomycin-R_OHBP_Dase"/>
</dbReference>
<organism evidence="2 5">
    <name type="scientific">Thalassospira povalilytica</name>
    <dbReference type="NCBI Taxonomy" id="732237"/>
    <lineage>
        <taxon>Bacteria</taxon>
        <taxon>Pseudomonadati</taxon>
        <taxon>Pseudomonadota</taxon>
        <taxon>Alphaproteobacteria</taxon>
        <taxon>Rhodospirillales</taxon>
        <taxon>Thalassospiraceae</taxon>
        <taxon>Thalassospira</taxon>
    </lineage>
</organism>
<evidence type="ECO:0000313" key="2">
    <source>
        <dbReference type="EMBL" id="MBN8197130.1"/>
    </source>
</evidence>
<gene>
    <name evidence="3" type="ORF">CU041_05845</name>
    <name evidence="2" type="ORF">JF547_11725</name>
</gene>
<proteinExistence type="predicted"/>
<dbReference type="Proteomes" id="UP000233365">
    <property type="component" value="Unassembled WGS sequence"/>
</dbReference>
<dbReference type="InterPro" id="IPR025870">
    <property type="entry name" value="Glyoxalase-like_dom"/>
</dbReference>